<feature type="region of interest" description="Disordered" evidence="4">
    <location>
        <begin position="296"/>
        <end position="343"/>
    </location>
</feature>
<dbReference type="InterPro" id="IPR019734">
    <property type="entry name" value="TPR_rpt"/>
</dbReference>
<dbReference type="InterPro" id="IPR051685">
    <property type="entry name" value="Ycf3/AcsC/BcsC/TPR_MFPF"/>
</dbReference>
<dbReference type="RefSeq" id="WP_015416080.1">
    <property type="nucleotide sequence ID" value="NC_020409.1"/>
</dbReference>
<evidence type="ECO:0000256" key="1">
    <source>
        <dbReference type="ARBA" id="ARBA00022737"/>
    </source>
</evidence>
<reference evidence="6" key="2">
    <citation type="journal article" date="2013" name="Stand. Genomic Sci.">
        <title>Complete genome sequence of Desulfocapsa sulfexigens, a marine deltaproteobacterium specialized in disproportionating inorganic sulfur compounds.</title>
        <authorList>
            <person name="Finster K.W."/>
            <person name="Kjeldsen K.U."/>
            <person name="Kube M."/>
            <person name="Reinhardt R."/>
            <person name="Mussmann M."/>
            <person name="Amann R."/>
            <person name="Schreiber L."/>
        </authorList>
    </citation>
    <scope>NUCLEOTIDE SEQUENCE [LARGE SCALE GENOMIC DNA]</scope>
    <source>
        <strain evidence="6">DSM 10523 / SB164P1</strain>
    </source>
</reference>
<protein>
    <submittedName>
        <fullName evidence="5">Tetratricopeptide TPR_2 repeat protein</fullName>
    </submittedName>
</protein>
<evidence type="ECO:0000256" key="3">
    <source>
        <dbReference type="PROSITE-ProRule" id="PRU00339"/>
    </source>
</evidence>
<dbReference type="Gene3D" id="1.25.40.10">
    <property type="entry name" value="Tetratricopeptide repeat domain"/>
    <property type="match status" value="2"/>
</dbReference>
<evidence type="ECO:0000313" key="6">
    <source>
        <dbReference type="Proteomes" id="UP000011724"/>
    </source>
</evidence>
<proteinExistence type="predicted"/>
<dbReference type="BioCyc" id="DPIE1322246:BN4_RS14100-MONOMER"/>
<dbReference type="eggNOG" id="COG0457">
    <property type="taxonomic scope" value="Bacteria"/>
</dbReference>
<dbReference type="AlphaFoldDB" id="M1WY05"/>
<dbReference type="SMART" id="SM00028">
    <property type="entry name" value="TPR"/>
    <property type="match status" value="4"/>
</dbReference>
<dbReference type="InterPro" id="IPR011990">
    <property type="entry name" value="TPR-like_helical_dom_sf"/>
</dbReference>
<dbReference type="STRING" id="1322246.BN4_12805"/>
<evidence type="ECO:0000313" key="5">
    <source>
        <dbReference type="EMBL" id="CCH50038.1"/>
    </source>
</evidence>
<accession>M1WY05</accession>
<evidence type="ECO:0000256" key="2">
    <source>
        <dbReference type="ARBA" id="ARBA00022803"/>
    </source>
</evidence>
<reference evidence="5 6" key="1">
    <citation type="journal article" date="2013" name="PLoS ONE">
        <title>The first genomic and proteomic characterization of a deep-sea sulfate reducer: insights into the piezophilic lifestyle of Desulfovibrio piezophilus.</title>
        <authorList>
            <person name="Pradel N."/>
            <person name="Ji B."/>
            <person name="Gimenez G."/>
            <person name="Talla E."/>
            <person name="Lenoble P."/>
            <person name="Garel M."/>
            <person name="Tamburini C."/>
            <person name="Fourquet P."/>
            <person name="Lebrun R."/>
            <person name="Bertin P."/>
            <person name="Denis Y."/>
            <person name="Pophillat M."/>
            <person name="Barbe V."/>
            <person name="Ollivier B."/>
            <person name="Dolla A."/>
        </authorList>
    </citation>
    <scope>NUCLEOTIDE SEQUENCE [LARGE SCALE GENOMIC DNA]</scope>
    <source>
        <strain evidence="6">DSM 10523 / SB164P1</strain>
    </source>
</reference>
<dbReference type="PROSITE" id="PS50005">
    <property type="entry name" value="TPR"/>
    <property type="match status" value="2"/>
</dbReference>
<dbReference type="OrthoDB" id="334344at2"/>
<dbReference type="PANTHER" id="PTHR44943">
    <property type="entry name" value="CELLULOSE SYNTHASE OPERON PROTEIN C"/>
    <property type="match status" value="1"/>
</dbReference>
<sequence length="343" mass="38536">MTEDSGRLELDTGQSYLAEATSDEGLVNCVFSSTSMIKVGTGTTTRSHRTKLYWYVEEIEDKLFAVRQINTNSVPSGDEKIISLDELMAEYSPEVEYFEDQTLPAMQNLDDHLDLGESLREEERFYSAEHCFTNALGIDEKNVRALFNLGLIYLESHNIERARDMMQEILKIKAAFKGKNHHLFNEFGIALRKSGLYDESVEYYAKAVEFAPEDENLFYNLSRANYERGNWEECVSALSQSRLLNPGLGAAKSLAKLIVEMHDKPLLCEKQGKPPVPANIIEALGGDVLGKDRAVSYSPGQAESVDRARGKATKSSEEKQFTEKEQSSEQKGPSDSVKIEFDI</sequence>
<dbReference type="HOGENOM" id="CLU_069326_0_0_7"/>
<keyword evidence="2 3" id="KW-0802">TPR repeat</keyword>
<feature type="compositionally biased region" description="Basic and acidic residues" evidence="4">
    <location>
        <begin position="304"/>
        <end position="328"/>
    </location>
</feature>
<dbReference type="PATRIC" id="fig|879567.3.peg.3012"/>
<dbReference type="PANTHER" id="PTHR44943:SF8">
    <property type="entry name" value="TPR REPEAT-CONTAINING PROTEIN MJ0263"/>
    <property type="match status" value="1"/>
</dbReference>
<keyword evidence="6" id="KW-1185">Reference proteome</keyword>
<dbReference type="Pfam" id="PF13432">
    <property type="entry name" value="TPR_16"/>
    <property type="match status" value="2"/>
</dbReference>
<dbReference type="KEGG" id="dpi:BN4_12805"/>
<evidence type="ECO:0000256" key="4">
    <source>
        <dbReference type="SAM" id="MobiDB-lite"/>
    </source>
</evidence>
<dbReference type="SUPFAM" id="SSF48452">
    <property type="entry name" value="TPR-like"/>
    <property type="match status" value="1"/>
</dbReference>
<dbReference type="EMBL" id="FO203427">
    <property type="protein sequence ID" value="CCH50038.1"/>
    <property type="molecule type" value="Genomic_DNA"/>
</dbReference>
<keyword evidence="1" id="KW-0677">Repeat</keyword>
<gene>
    <name evidence="5" type="ordered locus">BN4_12805</name>
</gene>
<feature type="repeat" description="TPR" evidence="3">
    <location>
        <begin position="181"/>
        <end position="214"/>
    </location>
</feature>
<organism evidence="5 6">
    <name type="scientific">Pseudodesulfovibrio piezophilus (strain DSM 21447 / JCM 15486 / C1TLV30)</name>
    <name type="common">Desulfovibrio piezophilus</name>
    <dbReference type="NCBI Taxonomy" id="1322246"/>
    <lineage>
        <taxon>Bacteria</taxon>
        <taxon>Pseudomonadati</taxon>
        <taxon>Thermodesulfobacteriota</taxon>
        <taxon>Desulfovibrionia</taxon>
        <taxon>Desulfovibrionales</taxon>
        <taxon>Desulfovibrionaceae</taxon>
    </lineage>
</organism>
<name>M1WY05_PSEP2</name>
<feature type="repeat" description="TPR" evidence="3">
    <location>
        <begin position="143"/>
        <end position="176"/>
    </location>
</feature>
<dbReference type="Proteomes" id="UP000011724">
    <property type="component" value="Chromosome"/>
</dbReference>